<dbReference type="Proteomes" id="UP001176961">
    <property type="component" value="Unassembled WGS sequence"/>
</dbReference>
<dbReference type="InterPro" id="IPR036322">
    <property type="entry name" value="WD40_repeat_dom_sf"/>
</dbReference>
<dbReference type="PANTHER" id="PTHR15722:SF7">
    <property type="entry name" value="INTRAFLAGELLAR TRANSPORT PROTEIN 140 HOMOLOG"/>
    <property type="match status" value="1"/>
</dbReference>
<dbReference type="PANTHER" id="PTHR15722">
    <property type="entry name" value="IFT140/172-RELATED"/>
    <property type="match status" value="1"/>
</dbReference>
<dbReference type="GO" id="GO:0035721">
    <property type="term" value="P:intraciliary retrograde transport"/>
    <property type="evidence" value="ECO:0007669"/>
    <property type="project" value="TreeGrafter"/>
</dbReference>
<dbReference type="Gene3D" id="2.130.10.10">
    <property type="entry name" value="YVTN repeat-like/Quinoprotein amine dehydrogenase"/>
    <property type="match status" value="2"/>
</dbReference>
<dbReference type="InterPro" id="IPR011990">
    <property type="entry name" value="TPR-like_helical_dom_sf"/>
</dbReference>
<sequence>MEKIFSWSPCSGWLCLASQVQGAFQINFFTHKGTRSEDVVVQRKNAVCAVAWHPTEVLVCVAWDDGQLDVLSPEVNTDYKVDEQPSNKVMFLNWSGDGKTLCAVTEDGKCELYSLSGKTLKRSGEYGMGDKPTGACARISHVLPEKSLMDGDENSLKTKNNLSSFEELGKMNGLSKPVQMPTAIKHSFVVSTEGGVLHLIEQDGTGTKLCQLDYRVEFVAHYHQKELLIALASDLMLYHFNITPESTIEEKLKVKLNGKAGSTVIVLKENLLLISHQERDLRVWNLETEENGTISLQSAKGHGADDAVLCMDYSKKKGMISAGTLKGKVANWKYRVGEATVESSWRLQAGNQIGEKVTSIEWSPMYSALAVNTGAELTILQEENNIICLRNKVAAIQSGPSSFTLLNVITHVSQELKLKFEVKGIHIQEKQLVVWGADTVSTFDVQSSLATIQSSTFTCKVDDVVLYHQTLYCVEGDKINVRTLQGTVRQILSLPEMEGDPVLIHSSKNFLAVATATGFIRIYSLSGKEARQEYHSKYMVEALDEFHRFASMKVNISGNRVACIYYATPLKLGDRILVWDAEADLIAYFSFALGMTDQQQYEAEAELASSQGRPVTAAARKMERDQTRFRLPMHEPASIFWDETDDRFLVCHAQPTSQHVVDDMILTMFVTSDHGIHLQDLSRKSSASDALIGVCVPNLYFTKKMEFEEEEIRGEKSVGRFLIARSLREFSGVENCDDATRKGMMDFCYYLSIGQMDEAFKAIRFIKSESVWEHMASMSVKTRRLDVAAVCLGNMKNIRGARALRKAQEAGESEVLQCAALAVELGMLDDAEAMYVSAGRYDMVNKIHQAQNAWSQAFEVASRYDRIHLRNTHYNYAKYLERAGALEPAIENFEKSETHHFEVPRMFADSPKILEGYVRRKREPELHSWWARYLESIGELEGAMGFYSAAKDNLSLVRIKCTQGKLEEAANLALETKDKAACFHVARIFEAEGDYSKAVDFYTKAHAYNSAIRLVKEHDMRDLLANLCLMAGGSEIVEAARYFEDIPGYTHQAVMLYHKAGMIGRALDLAFRAEQFSALDLVTKDLHAGCDPNVLKRAAEFFANNQNYEKAVELLCLAKDFRQAIDLCQNHNVRLTDKVAELMTPTKETTPNDTERKRLLENIAELGVQQGNYHFAAKKYTQAGDKLQAMRALLKSGDTQKIVFFANTARNKDIYILAANYLQTTDWQGNAQIIREIETFYSKAHSMLHLANFYKACAFMEVETFNDFAKAAEALTHAQRTVINAENHAMKKRGALF</sequence>
<dbReference type="InterPro" id="IPR056154">
    <property type="entry name" value="Beta-prop_IFT140_1st"/>
</dbReference>
<dbReference type="GO" id="GO:0036064">
    <property type="term" value="C:ciliary basal body"/>
    <property type="evidence" value="ECO:0007669"/>
    <property type="project" value="TreeGrafter"/>
</dbReference>
<dbReference type="FunFam" id="1.25.40.470:FF:000028">
    <property type="entry name" value="Intraflagellar transport protein 140-like protein"/>
    <property type="match status" value="1"/>
</dbReference>
<feature type="domain" description="IFT140 second beta-propeller" evidence="7">
    <location>
        <begin position="392"/>
        <end position="704"/>
    </location>
</feature>
<name>A0AA36HB39_CYLNA</name>
<feature type="domain" description="IF140/IFT172/WDR19 TPR" evidence="9">
    <location>
        <begin position="754"/>
        <end position="1240"/>
    </location>
</feature>
<keyword evidence="2" id="KW-0853">WD repeat</keyword>
<evidence type="ECO:0000259" key="6">
    <source>
        <dbReference type="Pfam" id="PF23383"/>
    </source>
</evidence>
<dbReference type="InterPro" id="IPR056155">
    <property type="entry name" value="Beta-prop_IFT140_2nd"/>
</dbReference>
<feature type="domain" description="IFT140 first beta-propeller" evidence="6">
    <location>
        <begin position="5"/>
        <end position="382"/>
    </location>
</feature>
<evidence type="ECO:0000256" key="2">
    <source>
        <dbReference type="ARBA" id="ARBA00022574"/>
    </source>
</evidence>
<evidence type="ECO:0000259" key="9">
    <source>
        <dbReference type="Pfam" id="PF24762"/>
    </source>
</evidence>
<gene>
    <name evidence="10" type="ORF">CYNAS_LOCUS19286</name>
</gene>
<keyword evidence="5" id="KW-0966">Cell projection</keyword>
<dbReference type="Pfam" id="PF24762">
    <property type="entry name" value="TPR_IF140-IFT172"/>
    <property type="match status" value="1"/>
</dbReference>
<protein>
    <submittedName>
        <fullName evidence="10">Uncharacterized protein</fullName>
    </submittedName>
</protein>
<dbReference type="InterPro" id="IPR056168">
    <property type="entry name" value="TPR_IF140/IFT172/WDR19"/>
</dbReference>
<dbReference type="GO" id="GO:0005930">
    <property type="term" value="C:axoneme"/>
    <property type="evidence" value="ECO:0007669"/>
    <property type="project" value="TreeGrafter"/>
</dbReference>
<evidence type="ECO:0000256" key="4">
    <source>
        <dbReference type="ARBA" id="ARBA00023069"/>
    </source>
</evidence>
<dbReference type="GO" id="GO:0030991">
    <property type="term" value="C:intraciliary transport particle A"/>
    <property type="evidence" value="ECO:0007669"/>
    <property type="project" value="TreeGrafter"/>
</dbReference>
<comment type="subcellular location">
    <subcellularLocation>
        <location evidence="1">Cell projection</location>
        <location evidence="1">Cilium</location>
    </subcellularLocation>
</comment>
<dbReference type="SUPFAM" id="SSF50978">
    <property type="entry name" value="WD40 repeat-like"/>
    <property type="match status" value="1"/>
</dbReference>
<dbReference type="InterPro" id="IPR056156">
    <property type="entry name" value="TPR_IF140_C"/>
</dbReference>
<dbReference type="InterPro" id="IPR015943">
    <property type="entry name" value="WD40/YVTN_repeat-like_dom_sf"/>
</dbReference>
<dbReference type="Gene3D" id="1.25.40.470">
    <property type="match status" value="2"/>
</dbReference>
<evidence type="ECO:0000259" key="8">
    <source>
        <dbReference type="Pfam" id="PF24760"/>
    </source>
</evidence>
<accession>A0AA36HB39</accession>
<dbReference type="Pfam" id="PF23383">
    <property type="entry name" value="Beta-prop_IFT140_1st"/>
    <property type="match status" value="1"/>
</dbReference>
<dbReference type="SUPFAM" id="SSF48452">
    <property type="entry name" value="TPR-like"/>
    <property type="match status" value="1"/>
</dbReference>
<keyword evidence="3" id="KW-0677">Repeat</keyword>
<reference evidence="10" key="1">
    <citation type="submission" date="2023-07" db="EMBL/GenBank/DDBJ databases">
        <authorList>
            <consortium name="CYATHOMIX"/>
        </authorList>
    </citation>
    <scope>NUCLEOTIDE SEQUENCE</scope>
    <source>
        <strain evidence="10">N/A</strain>
    </source>
</reference>
<evidence type="ECO:0000256" key="5">
    <source>
        <dbReference type="ARBA" id="ARBA00023273"/>
    </source>
</evidence>
<evidence type="ECO:0000256" key="3">
    <source>
        <dbReference type="ARBA" id="ARBA00022737"/>
    </source>
</evidence>
<keyword evidence="11" id="KW-1185">Reference proteome</keyword>
<evidence type="ECO:0000313" key="10">
    <source>
        <dbReference type="EMBL" id="CAJ0607303.1"/>
    </source>
</evidence>
<feature type="domain" description="IF140 C-terminal TPR" evidence="8">
    <location>
        <begin position="1249"/>
        <end position="1290"/>
    </location>
</feature>
<proteinExistence type="predicted"/>
<evidence type="ECO:0000256" key="1">
    <source>
        <dbReference type="ARBA" id="ARBA00004138"/>
    </source>
</evidence>
<dbReference type="Pfam" id="PF24760">
    <property type="entry name" value="TPR_IF140_C"/>
    <property type="match status" value="1"/>
</dbReference>
<evidence type="ECO:0000259" key="7">
    <source>
        <dbReference type="Pfam" id="PF23385"/>
    </source>
</evidence>
<evidence type="ECO:0000313" key="11">
    <source>
        <dbReference type="Proteomes" id="UP001176961"/>
    </source>
</evidence>
<dbReference type="Pfam" id="PF23385">
    <property type="entry name" value="Beta-prop_IFT140_2nd"/>
    <property type="match status" value="1"/>
</dbReference>
<comment type="caution">
    <text evidence="10">The sequence shown here is derived from an EMBL/GenBank/DDBJ whole genome shotgun (WGS) entry which is preliminary data.</text>
</comment>
<keyword evidence="4" id="KW-0969">Cilium</keyword>
<dbReference type="EMBL" id="CATQJL010000316">
    <property type="protein sequence ID" value="CAJ0607303.1"/>
    <property type="molecule type" value="Genomic_DNA"/>
</dbReference>
<organism evidence="10 11">
    <name type="scientific">Cylicocyclus nassatus</name>
    <name type="common">Nematode worm</name>
    <dbReference type="NCBI Taxonomy" id="53992"/>
    <lineage>
        <taxon>Eukaryota</taxon>
        <taxon>Metazoa</taxon>
        <taxon>Ecdysozoa</taxon>
        <taxon>Nematoda</taxon>
        <taxon>Chromadorea</taxon>
        <taxon>Rhabditida</taxon>
        <taxon>Rhabditina</taxon>
        <taxon>Rhabditomorpha</taxon>
        <taxon>Strongyloidea</taxon>
        <taxon>Strongylidae</taxon>
        <taxon>Cylicocyclus</taxon>
    </lineage>
</organism>